<dbReference type="RefSeq" id="WP_169343664.1">
    <property type="nucleotide sequence ID" value="NZ_JABBJJ010000017.1"/>
</dbReference>
<protein>
    <submittedName>
        <fullName evidence="1">RidA family protein</fullName>
    </submittedName>
</protein>
<proteinExistence type="predicted"/>
<dbReference type="SUPFAM" id="SSF55298">
    <property type="entry name" value="YjgF-like"/>
    <property type="match status" value="1"/>
</dbReference>
<dbReference type="PANTHER" id="PTHR43857:SF1">
    <property type="entry name" value="YJGH FAMILY PROTEIN"/>
    <property type="match status" value="1"/>
</dbReference>
<reference evidence="1 2" key="1">
    <citation type="submission" date="2020-04" db="EMBL/GenBank/DDBJ databases">
        <title>Draft genome of Pyxidicoccus fallax type strain.</title>
        <authorList>
            <person name="Whitworth D.E."/>
        </authorList>
    </citation>
    <scope>NUCLEOTIDE SEQUENCE [LARGE SCALE GENOMIC DNA]</scope>
    <source>
        <strain evidence="1 2">DSM 14698</strain>
    </source>
</reference>
<name>A0A848LDQ6_9BACT</name>
<dbReference type="PANTHER" id="PTHR43857">
    <property type="entry name" value="BLR7761 PROTEIN"/>
    <property type="match status" value="1"/>
</dbReference>
<dbReference type="InterPro" id="IPR035959">
    <property type="entry name" value="RutC-like_sf"/>
</dbReference>
<dbReference type="Gene3D" id="3.30.1330.40">
    <property type="entry name" value="RutC-like"/>
    <property type="match status" value="1"/>
</dbReference>
<dbReference type="Pfam" id="PF01042">
    <property type="entry name" value="Ribonuc_L-PSP"/>
    <property type="match status" value="1"/>
</dbReference>
<keyword evidence="2" id="KW-1185">Reference proteome</keyword>
<organism evidence="1 2">
    <name type="scientific">Pyxidicoccus fallax</name>
    <dbReference type="NCBI Taxonomy" id="394095"/>
    <lineage>
        <taxon>Bacteria</taxon>
        <taxon>Pseudomonadati</taxon>
        <taxon>Myxococcota</taxon>
        <taxon>Myxococcia</taxon>
        <taxon>Myxococcales</taxon>
        <taxon>Cystobacterineae</taxon>
        <taxon>Myxococcaceae</taxon>
        <taxon>Pyxidicoccus</taxon>
    </lineage>
</organism>
<dbReference type="EMBL" id="JABBJJ010000017">
    <property type="protein sequence ID" value="NMO14371.1"/>
    <property type="molecule type" value="Genomic_DNA"/>
</dbReference>
<comment type="caution">
    <text evidence="1">The sequence shown here is derived from an EMBL/GenBank/DDBJ whole genome shotgun (WGS) entry which is preliminary data.</text>
</comment>
<dbReference type="InterPro" id="IPR006175">
    <property type="entry name" value="YjgF/YER057c/UK114"/>
</dbReference>
<dbReference type="AlphaFoldDB" id="A0A848LDQ6"/>
<evidence type="ECO:0000313" key="1">
    <source>
        <dbReference type="EMBL" id="NMO14371.1"/>
    </source>
</evidence>
<accession>A0A848LDQ6</accession>
<evidence type="ECO:0000313" key="2">
    <source>
        <dbReference type="Proteomes" id="UP000518300"/>
    </source>
</evidence>
<dbReference type="CDD" id="cd00448">
    <property type="entry name" value="YjgF_YER057c_UK114_family"/>
    <property type="match status" value="1"/>
</dbReference>
<sequence length="144" mass="15313">MGQNAEPSKTAALVLTNPKGLFDPSPYGFSHVAQVAPGTRLVYIAGQGGENETGQLQPDFRMQVRQAFSNVRTALAAAGANVGDVAKLTMLVVDHSEEKLRIIGPELDQAWNGAMKPTCTLIPVPRLALDGMLFEVEAVAVLRA</sequence>
<gene>
    <name evidence="1" type="ORF">HG543_05800</name>
</gene>
<dbReference type="Proteomes" id="UP000518300">
    <property type="component" value="Unassembled WGS sequence"/>
</dbReference>